<dbReference type="PANTHER" id="PTHR47926:SF410">
    <property type="entry name" value="(WILD MALAYSIAN BANANA) HYPOTHETICAL PROTEIN"/>
    <property type="match status" value="1"/>
</dbReference>
<accession>B9T0L0</accession>
<dbReference type="Pfam" id="PF01535">
    <property type="entry name" value="PPR"/>
    <property type="match status" value="3"/>
</dbReference>
<dbReference type="FunFam" id="1.25.40.10:FF:001531">
    <property type="entry name" value="Pentatricopeptide repeat-containing protein At4g16835, mitochondrial"/>
    <property type="match status" value="1"/>
</dbReference>
<feature type="repeat" description="PPR" evidence="2">
    <location>
        <begin position="273"/>
        <end position="307"/>
    </location>
</feature>
<evidence type="ECO:0000313" key="4">
    <source>
        <dbReference type="EMBL" id="EEF30593.1"/>
    </source>
</evidence>
<dbReference type="GO" id="GO:0009451">
    <property type="term" value="P:RNA modification"/>
    <property type="evidence" value="ECO:0000318"/>
    <property type="project" value="GO_Central"/>
</dbReference>
<protein>
    <submittedName>
        <fullName evidence="4">Pentatricopeptide repeat-containing protein, putative</fullName>
    </submittedName>
</protein>
<dbReference type="PANTHER" id="PTHR47926">
    <property type="entry name" value="PENTATRICOPEPTIDE REPEAT-CONTAINING PROTEIN"/>
    <property type="match status" value="1"/>
</dbReference>
<proteinExistence type="predicted"/>
<feature type="repeat" description="PPR" evidence="2">
    <location>
        <begin position="211"/>
        <end position="245"/>
    </location>
</feature>
<feature type="repeat" description="PPR" evidence="2">
    <location>
        <begin position="343"/>
        <end position="373"/>
    </location>
</feature>
<dbReference type="InterPro" id="IPR002885">
    <property type="entry name" value="PPR_rpt"/>
</dbReference>
<dbReference type="STRING" id="3988.B9T0L0"/>
<dbReference type="GO" id="GO:0003723">
    <property type="term" value="F:RNA binding"/>
    <property type="evidence" value="ECO:0007669"/>
    <property type="project" value="InterPro"/>
</dbReference>
<sequence length="518" mass="57998">MKTWNKYFTFIPLGMPYFSRKLCPFSFCSFTTSSPIKHHKSFLSTSTLQNPDPISFNDSNKPPNNTHDNILNKSSPFHHHNNKVNDVILSNQVITSFIRSGDLDSALELFNNMTIKTTVTWNSILAGYSRKRGKMKNARELFDKIPEPDTISYNTMLACYVHNSDMEKAQAFFDLIPNKDPASWNTLISGFSQNGKMAKAHKLFLQMPYKNVVTWNAMISGYIACGDLTSAWKLFKTMPVKNVVACTAMITGYMKLGFIKLAEKLFKEMSTDNVVTWNAMISGFIENSRAEDGVKLFRTMVGFGIRPNPSTLSSLLLGCSELSALQLGRQVHQLVCKSPLASDMTAGTSLVSMYCKCGDLEDAWKLFLELPRKDVVTWNAMISGYALHGAGEKALRLFDEMKKEGITPDWITFVAVLLACNHAGFADLGLKYFHSMAPREIDCSGMLQRLLLVEPESTWKAVQQFSSEEGIGLVLRGSEQYQIRLPANLILGEQLLTPSVRSENIATEQSCYTNSAQM</sequence>
<evidence type="ECO:0000256" key="1">
    <source>
        <dbReference type="ARBA" id="ARBA00022737"/>
    </source>
</evidence>
<dbReference type="EMBL" id="EQ974307">
    <property type="protein sequence ID" value="EEF30593.1"/>
    <property type="molecule type" value="Genomic_DNA"/>
</dbReference>
<organism evidence="4 5">
    <name type="scientific">Ricinus communis</name>
    <name type="common">Castor bean</name>
    <dbReference type="NCBI Taxonomy" id="3988"/>
    <lineage>
        <taxon>Eukaryota</taxon>
        <taxon>Viridiplantae</taxon>
        <taxon>Streptophyta</taxon>
        <taxon>Embryophyta</taxon>
        <taxon>Tracheophyta</taxon>
        <taxon>Spermatophyta</taxon>
        <taxon>Magnoliopsida</taxon>
        <taxon>eudicotyledons</taxon>
        <taxon>Gunneridae</taxon>
        <taxon>Pentapetalae</taxon>
        <taxon>rosids</taxon>
        <taxon>fabids</taxon>
        <taxon>Malpighiales</taxon>
        <taxon>Euphorbiaceae</taxon>
        <taxon>Acalyphoideae</taxon>
        <taxon>Acalypheae</taxon>
        <taxon>Ricinus</taxon>
    </lineage>
</organism>
<dbReference type="NCBIfam" id="TIGR00756">
    <property type="entry name" value="PPR"/>
    <property type="match status" value="7"/>
</dbReference>
<reference evidence="5" key="1">
    <citation type="journal article" date="2010" name="Nat. Biotechnol.">
        <title>Draft genome sequence of the oilseed species Ricinus communis.</title>
        <authorList>
            <person name="Chan A.P."/>
            <person name="Crabtree J."/>
            <person name="Zhao Q."/>
            <person name="Lorenzi H."/>
            <person name="Orvis J."/>
            <person name="Puiu D."/>
            <person name="Melake-Berhan A."/>
            <person name="Jones K.M."/>
            <person name="Redman J."/>
            <person name="Chen G."/>
            <person name="Cahoon E.B."/>
            <person name="Gedil M."/>
            <person name="Stanke M."/>
            <person name="Haas B.J."/>
            <person name="Wortman J.R."/>
            <person name="Fraser-Liggett C.M."/>
            <person name="Ravel J."/>
            <person name="Rabinowicz P.D."/>
        </authorList>
    </citation>
    <scope>NUCLEOTIDE SEQUENCE [LARGE SCALE GENOMIC DNA]</scope>
    <source>
        <strain evidence="5">cv. Hale</strain>
    </source>
</reference>
<dbReference type="Proteomes" id="UP000008311">
    <property type="component" value="Unassembled WGS sequence"/>
</dbReference>
<dbReference type="Gene3D" id="1.25.40.10">
    <property type="entry name" value="Tetratricopeptide repeat domain"/>
    <property type="match status" value="3"/>
</dbReference>
<feature type="repeat" description="PPR" evidence="2">
    <location>
        <begin position="117"/>
        <end position="152"/>
    </location>
</feature>
<evidence type="ECO:0000256" key="3">
    <source>
        <dbReference type="SAM" id="MobiDB-lite"/>
    </source>
</evidence>
<dbReference type="PROSITE" id="PS51375">
    <property type="entry name" value="PPR"/>
    <property type="match status" value="6"/>
</dbReference>
<feature type="region of interest" description="Disordered" evidence="3">
    <location>
        <begin position="53"/>
        <end position="75"/>
    </location>
</feature>
<dbReference type="SUPFAM" id="SSF48452">
    <property type="entry name" value="TPR-like"/>
    <property type="match status" value="1"/>
</dbReference>
<dbReference type="InterPro" id="IPR046960">
    <property type="entry name" value="PPR_At4g14850-like_plant"/>
</dbReference>
<keyword evidence="5" id="KW-1185">Reference proteome</keyword>
<evidence type="ECO:0000256" key="2">
    <source>
        <dbReference type="PROSITE-ProRule" id="PRU00708"/>
    </source>
</evidence>
<dbReference type="FunFam" id="1.25.40.10:FF:001074">
    <property type="entry name" value="Pentatricopeptide repeat-containing protein, mitochondrial"/>
    <property type="match status" value="1"/>
</dbReference>
<evidence type="ECO:0000313" key="5">
    <source>
        <dbReference type="Proteomes" id="UP000008311"/>
    </source>
</evidence>
<dbReference type="Pfam" id="PF13041">
    <property type="entry name" value="PPR_2"/>
    <property type="match status" value="3"/>
</dbReference>
<dbReference type="InterPro" id="IPR011990">
    <property type="entry name" value="TPR-like_helical_dom_sf"/>
</dbReference>
<dbReference type="InParanoid" id="B9T0L0"/>
<name>B9T0L0_RICCO</name>
<gene>
    <name evidence="4" type="ORF">RCOM_0192260</name>
</gene>
<feature type="repeat" description="PPR" evidence="2">
    <location>
        <begin position="374"/>
        <end position="408"/>
    </location>
</feature>
<dbReference type="eggNOG" id="KOG4197">
    <property type="taxonomic scope" value="Eukaryota"/>
</dbReference>
<dbReference type="FunFam" id="1.25.40.10:FF:000031">
    <property type="entry name" value="Pentatricopeptide repeat-containing protein mitochondrial"/>
    <property type="match status" value="1"/>
</dbReference>
<feature type="repeat" description="PPR" evidence="2">
    <location>
        <begin position="180"/>
        <end position="210"/>
    </location>
</feature>
<dbReference type="AlphaFoldDB" id="B9T0L0"/>
<keyword evidence="1" id="KW-0677">Repeat</keyword>